<evidence type="ECO:0000256" key="2">
    <source>
        <dbReference type="ARBA" id="ARBA00006178"/>
    </source>
</evidence>
<feature type="region of interest" description="Disordered" evidence="7">
    <location>
        <begin position="1242"/>
        <end position="1265"/>
    </location>
</feature>
<dbReference type="GO" id="GO:0005669">
    <property type="term" value="C:transcription factor TFIID complex"/>
    <property type="evidence" value="ECO:0007669"/>
    <property type="project" value="InterPro"/>
</dbReference>
<dbReference type="InParanoid" id="A0A6I9VCK0"/>
<dbReference type="RefSeq" id="XP_011207376.2">
    <property type="nucleotide sequence ID" value="XM_011209074.4"/>
</dbReference>
<keyword evidence="9" id="KW-1185">Reference proteome</keyword>
<dbReference type="InterPro" id="IPR045144">
    <property type="entry name" value="TAF4"/>
</dbReference>
<dbReference type="GO" id="GO:0003677">
    <property type="term" value="F:DNA binding"/>
    <property type="evidence" value="ECO:0007669"/>
    <property type="project" value="TreeGrafter"/>
</dbReference>
<dbReference type="GeneID" id="105229028"/>
<dbReference type="InterPro" id="IPR009072">
    <property type="entry name" value="Histone-fold"/>
</dbReference>
<dbReference type="Proteomes" id="UP001652620">
    <property type="component" value="Chromosome 5"/>
</dbReference>
<feature type="region of interest" description="Disordered" evidence="7">
    <location>
        <begin position="591"/>
        <end position="621"/>
    </location>
</feature>
<dbReference type="Gene3D" id="1.20.120.1110">
    <property type="entry name" value="TAFH/NHR1 domain"/>
    <property type="match status" value="1"/>
</dbReference>
<comment type="subcellular location">
    <subcellularLocation>
        <location evidence="1">Nucleus</location>
    </subcellularLocation>
</comment>
<dbReference type="GO" id="GO:0006367">
    <property type="term" value="P:transcription initiation at RNA polymerase II promoter"/>
    <property type="evidence" value="ECO:0007669"/>
    <property type="project" value="TreeGrafter"/>
</dbReference>
<feature type="region of interest" description="Disordered" evidence="7">
    <location>
        <begin position="987"/>
        <end position="1027"/>
    </location>
</feature>
<dbReference type="InterPro" id="IPR007900">
    <property type="entry name" value="TAF4_C"/>
</dbReference>
<dbReference type="CDD" id="cd08045">
    <property type="entry name" value="HFD_TAF4"/>
    <property type="match status" value="1"/>
</dbReference>
<dbReference type="OrthoDB" id="21060at2759"/>
<dbReference type="FunCoup" id="A0A6I9VCK0">
    <property type="interactions" value="2256"/>
</dbReference>
<comment type="similarity">
    <text evidence="2">Belongs to the TAF4 family.</text>
</comment>
<proteinExistence type="inferred from homology"/>
<evidence type="ECO:0000256" key="5">
    <source>
        <dbReference type="ARBA" id="ARBA00023242"/>
    </source>
</evidence>
<reference evidence="10" key="1">
    <citation type="submission" date="2025-08" db="UniProtKB">
        <authorList>
            <consortium name="RefSeq"/>
        </authorList>
    </citation>
    <scope>IDENTIFICATION</scope>
    <source>
        <tissue evidence="10">Adult</tissue>
    </source>
</reference>
<dbReference type="PANTHER" id="PTHR15138">
    <property type="entry name" value="TRANSCRIPTION INITIATION FACTOR TFIID SUBUNIT 4"/>
    <property type="match status" value="1"/>
</dbReference>
<feature type="compositionally biased region" description="Polar residues" evidence="7">
    <location>
        <begin position="341"/>
        <end position="357"/>
    </location>
</feature>
<evidence type="ECO:0000313" key="10">
    <source>
        <dbReference type="RefSeq" id="XP_011207376.2"/>
    </source>
</evidence>
<keyword evidence="3" id="KW-0805">Transcription regulation</keyword>
<feature type="compositionally biased region" description="Low complexity" evidence="7">
    <location>
        <begin position="928"/>
        <end position="951"/>
    </location>
</feature>
<dbReference type="Pfam" id="PF05236">
    <property type="entry name" value="TAF4"/>
    <property type="match status" value="1"/>
</dbReference>
<dbReference type="GO" id="GO:0046982">
    <property type="term" value="F:protein heterodimerization activity"/>
    <property type="evidence" value="ECO:0007669"/>
    <property type="project" value="InterPro"/>
</dbReference>
<feature type="region of interest" description="Disordered" evidence="7">
    <location>
        <begin position="925"/>
        <end position="951"/>
    </location>
</feature>
<evidence type="ECO:0000256" key="3">
    <source>
        <dbReference type="ARBA" id="ARBA00023015"/>
    </source>
</evidence>
<evidence type="ECO:0000256" key="1">
    <source>
        <dbReference type="ARBA" id="ARBA00004123"/>
    </source>
</evidence>
<dbReference type="InterPro" id="IPR037249">
    <property type="entry name" value="TAFH/NHR1_dom_sf"/>
</dbReference>
<accession>A0A6I9VCK0</accession>
<keyword evidence="5" id="KW-0539">Nucleus</keyword>
<dbReference type="Gene3D" id="1.10.20.10">
    <property type="entry name" value="Histone, subunit A"/>
    <property type="match status" value="1"/>
</dbReference>
<dbReference type="PANTHER" id="PTHR15138:SF14">
    <property type="entry name" value="TRANSCRIPTION INITIATION FACTOR TFIID SUBUNIT 4"/>
    <property type="match status" value="1"/>
</dbReference>
<evidence type="ECO:0000256" key="7">
    <source>
        <dbReference type="SAM" id="MobiDB-lite"/>
    </source>
</evidence>
<evidence type="ECO:0000259" key="8">
    <source>
        <dbReference type="PROSITE" id="PS51119"/>
    </source>
</evidence>
<feature type="compositionally biased region" description="Low complexity" evidence="7">
    <location>
        <begin position="996"/>
        <end position="1006"/>
    </location>
</feature>
<dbReference type="SUPFAM" id="SSF158553">
    <property type="entry name" value="TAFH domain-like"/>
    <property type="match status" value="1"/>
</dbReference>
<dbReference type="GO" id="GO:0016251">
    <property type="term" value="F:RNA polymerase II general transcription initiation factor activity"/>
    <property type="evidence" value="ECO:0007669"/>
    <property type="project" value="TreeGrafter"/>
</dbReference>
<dbReference type="Pfam" id="PF07531">
    <property type="entry name" value="TAFH"/>
    <property type="match status" value="1"/>
</dbReference>
<dbReference type="SMART" id="SM00549">
    <property type="entry name" value="TAFH"/>
    <property type="match status" value="1"/>
</dbReference>
<protein>
    <submittedName>
        <fullName evidence="10">Transcription initiation factor TFIID subunit 4 isoform X2</fullName>
    </submittedName>
</protein>
<organism evidence="9 10">
    <name type="scientific">Bactrocera dorsalis</name>
    <name type="common">Oriental fruit fly</name>
    <name type="synonym">Dacus dorsalis</name>
    <dbReference type="NCBI Taxonomy" id="27457"/>
    <lineage>
        <taxon>Eukaryota</taxon>
        <taxon>Metazoa</taxon>
        <taxon>Ecdysozoa</taxon>
        <taxon>Arthropoda</taxon>
        <taxon>Hexapoda</taxon>
        <taxon>Insecta</taxon>
        <taxon>Pterygota</taxon>
        <taxon>Neoptera</taxon>
        <taxon>Endopterygota</taxon>
        <taxon>Diptera</taxon>
        <taxon>Brachycera</taxon>
        <taxon>Muscomorpha</taxon>
        <taxon>Tephritoidea</taxon>
        <taxon>Tephritidae</taxon>
        <taxon>Bactrocera</taxon>
        <taxon>Bactrocera</taxon>
    </lineage>
</organism>
<dbReference type="PROSITE" id="PS51119">
    <property type="entry name" value="TAFH"/>
    <property type="match status" value="1"/>
</dbReference>
<name>A0A6I9VCK0_BACDO</name>
<evidence type="ECO:0000313" key="9">
    <source>
        <dbReference type="Proteomes" id="UP001652620"/>
    </source>
</evidence>
<feature type="region of interest" description="Disordered" evidence="7">
    <location>
        <begin position="548"/>
        <end position="577"/>
    </location>
</feature>
<evidence type="ECO:0000256" key="6">
    <source>
        <dbReference type="SAM" id="Coils"/>
    </source>
</evidence>
<dbReference type="SUPFAM" id="SSF47113">
    <property type="entry name" value="Histone-fold"/>
    <property type="match status" value="1"/>
</dbReference>
<sequence length="1301" mass="138765">MAASSAKFFVHQNQNKANSSRIESVITGDYQKNTVSGVLPTPGIGNVNSKDDFALTNNEYTTKENEYGDKIHYKSGCDRRSATTVSAFGGEGNEAFVDIEEVISTKTVIVNSKSGSGSTADLNHNKSSNRFSQFESDNVTTLPEEINNNFRGSAPTHTLYNTPKTFASEGNAGINAKFAYQLQTQNNQHNNTQALQKEATSLHSVAKPLNQHNHQWADKPPTNVSTKILNIRAPASSLASTSLSSATSSYTNFAMNSSQSTQAPGNRITFTSQTLPNGTINIGGAAGHPPGSTIISTSQLPNTTTIKTITSSGAGGPHHTLPQQVQVQHHQVLQSGGQPGVTVQPSQQHHNAATQSVGATQTQTLVIKSNNAVSLPAGLVSSSPGIVTMTKTINQGNQQPLLNSMIPANVVVGMRPPNAQQQQKNVPGNTLGRVVIGGPHMVGARPQNPAITLSTLAPGQTPALILKTENGYQLLRVGTATSGPVTPTIGGSGGTNSNPAQIRLQTVPAASMAVSSSASNNIVVNSVASSTAGPHHTYTSQANITLQQPHHQTALQHQQQQQTHLQSQHQQLHQQTQHLLPQPQITQIQTIPAQHSASATASTGTAANTTTMSNNHSAVSTASAGTVTGTANVTTTQSAAQGNTKEKCRKFLANLIDLATREPKPVEKNVRNLIQELVNANVEPEEFCDRLERLLNASPQPCLIGFLKKSLPLLRQALFTRELVIEGIKPPPQHVAGLTTLQQFPKIQAQIRPISQSQTTTIGQTQVRMISPVGPGGPRPIGHTTITKQPGSIRIQGPTNGPRLVNAQIRGPIPASIQQANAQLPSAPTQASIVHIRAPTVTQISRPTTVQIRTAKGKNAPPGITHVKVGQTQIKAIASPVPSLVATNQPPSLTAISNSLPPSSTPSLSAVSTILSTINSVATYSNASSGTSLPTPSLPTVQLPPSLMHHSSSHLSSHAALAGIGESIRIVDPKLEHAIKQEKIIPITPPANKTTAKSGAASASKASSKKKKEQLDKEKEEKANASGAAVTAAMSSFYQQPSISMSSSVYGDDDINDVAAMGGVNLAEESQRILGSTENIGTQIRSCKDEVFLHLPALQARIRAMMLERGLEEPLQDVAVLISHACQERLKNVVEKLAVIAEHRIDVIKLDPRYEVTKDVRGQIKFLEELDKAEQKRHEELEREMLLRAAKSRSKIEDPEQAKMKARAKEMQRAEMEELRQRDANMTALQAIGPRKKIKLDGDATGAGANSNASGALGGSSVPSVPLRPRIKRVNLRDMLFFMEQERETSRSQMLYKAYLK</sequence>
<feature type="domain" description="TAFH" evidence="8">
    <location>
        <begin position="641"/>
        <end position="737"/>
    </location>
</feature>
<feature type="compositionally biased region" description="Basic and acidic residues" evidence="7">
    <location>
        <begin position="1013"/>
        <end position="1023"/>
    </location>
</feature>
<keyword evidence="6" id="KW-0175">Coiled coil</keyword>
<evidence type="ECO:0000256" key="4">
    <source>
        <dbReference type="ARBA" id="ARBA00023163"/>
    </source>
</evidence>
<feature type="coiled-coil region" evidence="6">
    <location>
        <begin position="1164"/>
        <end position="1222"/>
    </location>
</feature>
<feature type="region of interest" description="Disordered" evidence="7">
    <location>
        <begin position="335"/>
        <end position="357"/>
    </location>
</feature>
<feature type="compositionally biased region" description="Low complexity" evidence="7">
    <location>
        <begin position="1246"/>
        <end position="1261"/>
    </location>
</feature>
<keyword evidence="4" id="KW-0804">Transcription</keyword>
<dbReference type="KEGG" id="bdr:105229028"/>
<gene>
    <name evidence="10" type="primary">LOC105229028</name>
</gene>
<dbReference type="InterPro" id="IPR003894">
    <property type="entry name" value="TAFH_NHR1"/>
</dbReference>